<name>A0ACC1R8Q6_9HYPO</name>
<proteinExistence type="predicted"/>
<protein>
    <submittedName>
        <fullName evidence="1">Uncharacterized protein</fullName>
    </submittedName>
</protein>
<dbReference type="EMBL" id="JANAKD010000011">
    <property type="protein sequence ID" value="KAJ3499420.1"/>
    <property type="molecule type" value="Genomic_DNA"/>
</dbReference>
<sequence>MGSKNPPPDERVVYLALKNIFKGQNAQVRKNKTVAKLIKQYKTQESVANLLREYNFDVVCGLASNLLSAEIFDSTLKAKVRFPELFDSSSTQSAEKEASEAEAARYEAEAIRHALQLGSQVFQPVSRQQGGDEGSRREVDVVAEIDEETKQAPRSCPPVVQVPSIFPVYLPIATHLSTYGRKLPDVMRNRGWDCPEAVELNLWAGEFSKRLPSFDKSPNVGVPLRELFQSIANIRHTAVHRVGVHAKRIENFLSDGERLMVLLEHAEHREKISKLRRDAGTALGELGRNKHLLRTRLDDTLQNISQQRKKLDLWTIIISMRVT</sequence>
<keyword evidence="2" id="KW-1185">Reference proteome</keyword>
<evidence type="ECO:0000313" key="1">
    <source>
        <dbReference type="EMBL" id="KAJ3499420.1"/>
    </source>
</evidence>
<dbReference type="Proteomes" id="UP001148737">
    <property type="component" value="Unassembled WGS sequence"/>
</dbReference>
<accession>A0ACC1R8Q6</accession>
<reference evidence="1" key="1">
    <citation type="submission" date="2022-07" db="EMBL/GenBank/DDBJ databases">
        <title>Genome Sequence of Lecanicillium saksenae.</title>
        <authorList>
            <person name="Buettner E."/>
        </authorList>
    </citation>
    <scope>NUCLEOTIDE SEQUENCE</scope>
    <source>
        <strain evidence="1">VT-O1</strain>
    </source>
</reference>
<organism evidence="1 2">
    <name type="scientific">Lecanicillium saksenae</name>
    <dbReference type="NCBI Taxonomy" id="468837"/>
    <lineage>
        <taxon>Eukaryota</taxon>
        <taxon>Fungi</taxon>
        <taxon>Dikarya</taxon>
        <taxon>Ascomycota</taxon>
        <taxon>Pezizomycotina</taxon>
        <taxon>Sordariomycetes</taxon>
        <taxon>Hypocreomycetidae</taxon>
        <taxon>Hypocreales</taxon>
        <taxon>Cordycipitaceae</taxon>
        <taxon>Lecanicillium</taxon>
    </lineage>
</organism>
<evidence type="ECO:0000313" key="2">
    <source>
        <dbReference type="Proteomes" id="UP001148737"/>
    </source>
</evidence>
<gene>
    <name evidence="1" type="ORF">NLG97_g354</name>
</gene>
<comment type="caution">
    <text evidence="1">The sequence shown here is derived from an EMBL/GenBank/DDBJ whole genome shotgun (WGS) entry which is preliminary data.</text>
</comment>